<keyword evidence="2" id="KW-0812">Transmembrane</keyword>
<feature type="region of interest" description="Disordered" evidence="1">
    <location>
        <begin position="1"/>
        <end position="21"/>
    </location>
</feature>
<evidence type="ECO:0000256" key="2">
    <source>
        <dbReference type="SAM" id="Phobius"/>
    </source>
</evidence>
<feature type="transmembrane region" description="Helical" evidence="2">
    <location>
        <begin position="319"/>
        <end position="336"/>
    </location>
</feature>
<dbReference type="Proteomes" id="UP000503447">
    <property type="component" value="Chromosome"/>
</dbReference>
<feature type="compositionally biased region" description="Low complexity" evidence="1">
    <location>
        <begin position="1"/>
        <end position="16"/>
    </location>
</feature>
<evidence type="ECO:0008006" key="5">
    <source>
        <dbReference type="Google" id="ProtNLM"/>
    </source>
</evidence>
<feature type="transmembrane region" description="Helical" evidence="2">
    <location>
        <begin position="119"/>
        <end position="139"/>
    </location>
</feature>
<dbReference type="AlphaFoldDB" id="A0A6M5YRP1"/>
<dbReference type="EMBL" id="CP053452">
    <property type="protein sequence ID" value="QJW95931.1"/>
    <property type="molecule type" value="Genomic_DNA"/>
</dbReference>
<keyword evidence="2" id="KW-0472">Membrane</keyword>
<evidence type="ECO:0000313" key="4">
    <source>
        <dbReference type="Proteomes" id="UP000503447"/>
    </source>
</evidence>
<dbReference type="RefSeq" id="WP_171471602.1">
    <property type="nucleotide sequence ID" value="NZ_CP053452.2"/>
</dbReference>
<keyword evidence="2" id="KW-1133">Transmembrane helix</keyword>
<feature type="transmembrane region" description="Helical" evidence="2">
    <location>
        <begin position="96"/>
        <end position="113"/>
    </location>
</feature>
<evidence type="ECO:0000313" key="3">
    <source>
        <dbReference type="EMBL" id="QJW95931.1"/>
    </source>
</evidence>
<name>A0A6M5YRP1_9BACT</name>
<feature type="transmembrane region" description="Helical" evidence="2">
    <location>
        <begin position="256"/>
        <end position="285"/>
    </location>
</feature>
<feature type="transmembrane region" description="Helical" evidence="2">
    <location>
        <begin position="35"/>
        <end position="57"/>
    </location>
</feature>
<feature type="transmembrane region" description="Helical" evidence="2">
    <location>
        <begin position="63"/>
        <end position="84"/>
    </location>
</feature>
<accession>A0A6M5YRP1</accession>
<reference evidence="4" key="1">
    <citation type="submission" date="2020-05" db="EMBL/GenBank/DDBJ databases">
        <title>Frigoriglobus tundricola gen. nov., sp. nov., a psychrotolerant cellulolytic planctomycete of the family Gemmataceae with two divergent copies of 16S rRNA gene.</title>
        <authorList>
            <person name="Kulichevskaya I.S."/>
            <person name="Ivanova A.A."/>
            <person name="Naumoff D.G."/>
            <person name="Beletsky A.V."/>
            <person name="Rijpstra W.I.C."/>
            <person name="Sinninghe Damste J.S."/>
            <person name="Mardanov A.V."/>
            <person name="Ravin N.V."/>
            <person name="Dedysh S.N."/>
        </authorList>
    </citation>
    <scope>NUCLEOTIDE SEQUENCE [LARGE SCALE GENOMIC DNA]</scope>
    <source>
        <strain evidence="4">PL17</strain>
    </source>
</reference>
<organism evidence="3 4">
    <name type="scientific">Frigoriglobus tundricola</name>
    <dbReference type="NCBI Taxonomy" id="2774151"/>
    <lineage>
        <taxon>Bacteria</taxon>
        <taxon>Pseudomonadati</taxon>
        <taxon>Planctomycetota</taxon>
        <taxon>Planctomycetia</taxon>
        <taxon>Gemmatales</taxon>
        <taxon>Gemmataceae</taxon>
        <taxon>Frigoriglobus</taxon>
    </lineage>
</organism>
<dbReference type="KEGG" id="ftj:FTUN_3485"/>
<keyword evidence="4" id="KW-1185">Reference proteome</keyword>
<sequence length="398" mass="43049">MPTAPAAPLSAPAAPAETPPPVRSLRPCGFFQRRWPVALILAAFPGVALPMAAAVLYSADNLLLWTYVWLFGMTHFVVTFALYARSENLRYFASSPGNRLVFFLVPVTLFVTFDLYHALRVGAVFPLIGVFVLAAVRLADFNHFNRQSFGVLQLFKARTGVKTAPATKRVENLYFLSLTGLLYVTFLAGGRCPLIQPGGALTVAPFAGDSYFPALLPLSAVQVVWAGWAVVATGLFGAVLAGLWKAAGAHNGFGAAVAYVLVQTAAALMAAVYFPLYLAALAVHYVEYHVLMAPRCFRAALDPASRLDRVYGAVRSQPVAFYLLVLAVAGLVTLGARAGMGMMGHDPGDAGRSFEYLALIAVFDGLFVFHYFVEMFVWRFGNAHFRRELSGLYFAAGK</sequence>
<feature type="transmembrane region" description="Helical" evidence="2">
    <location>
        <begin position="172"/>
        <end position="189"/>
    </location>
</feature>
<evidence type="ECO:0000256" key="1">
    <source>
        <dbReference type="SAM" id="MobiDB-lite"/>
    </source>
</evidence>
<proteinExistence type="predicted"/>
<protein>
    <recommendedName>
        <fullName evidence="5">Transmembrane protein</fullName>
    </recommendedName>
</protein>
<gene>
    <name evidence="3" type="ORF">FTUN_3485</name>
</gene>
<feature type="transmembrane region" description="Helical" evidence="2">
    <location>
        <begin position="356"/>
        <end position="373"/>
    </location>
</feature>